<keyword evidence="2" id="KW-1185">Reference proteome</keyword>
<comment type="caution">
    <text evidence="1">The sequence shown here is derived from an EMBL/GenBank/DDBJ whole genome shotgun (WGS) entry which is preliminary data.</text>
</comment>
<dbReference type="EMBL" id="JAPFFF010000009">
    <property type="protein sequence ID" value="KAK8882768.1"/>
    <property type="molecule type" value="Genomic_DNA"/>
</dbReference>
<organism evidence="1 2">
    <name type="scientific">Tritrichomonas musculus</name>
    <dbReference type="NCBI Taxonomy" id="1915356"/>
    <lineage>
        <taxon>Eukaryota</taxon>
        <taxon>Metamonada</taxon>
        <taxon>Parabasalia</taxon>
        <taxon>Tritrichomonadida</taxon>
        <taxon>Tritrichomonadidae</taxon>
        <taxon>Tritrichomonas</taxon>
    </lineage>
</organism>
<accession>A0ABR2JWC8</accession>
<protein>
    <submittedName>
        <fullName evidence="1">Uncharacterized protein</fullName>
    </submittedName>
</protein>
<gene>
    <name evidence="1" type="ORF">M9Y10_045409</name>
</gene>
<dbReference type="Proteomes" id="UP001470230">
    <property type="component" value="Unassembled WGS sequence"/>
</dbReference>
<proteinExistence type="predicted"/>
<reference evidence="1 2" key="1">
    <citation type="submission" date="2024-04" db="EMBL/GenBank/DDBJ databases">
        <title>Tritrichomonas musculus Genome.</title>
        <authorList>
            <person name="Alves-Ferreira E."/>
            <person name="Grigg M."/>
            <person name="Lorenzi H."/>
            <person name="Galac M."/>
        </authorList>
    </citation>
    <scope>NUCLEOTIDE SEQUENCE [LARGE SCALE GENOMIC DNA]</scope>
    <source>
        <strain evidence="1 2">EAF2021</strain>
    </source>
</reference>
<evidence type="ECO:0000313" key="2">
    <source>
        <dbReference type="Proteomes" id="UP001470230"/>
    </source>
</evidence>
<evidence type="ECO:0000313" key="1">
    <source>
        <dbReference type="EMBL" id="KAK8882768.1"/>
    </source>
</evidence>
<sequence>MISSYYFCTINEFLPKLQCKMNQPNFSLSEFLIFLRSLPLNYQLDKGPFKENGKKYFLLLDEQTPIFRLYLSREAIEIIILHQPRATLKIQTANLCYAQVSHLYRKVSLSNFPVNIYRLDFSLNFYMLGNRPETTGYKVSTASFEVLKMLNRFYPNSQEILTEKLICIDAYSHQQKINIYKSIANEVRLIHILAQQKGISRVYIHEIKDGELKYNDSLSINGFYWLSPWVLEALINLSYFELDCTFAILSPYVTCIPQLIMKNVSLPIGFIAGPEESSELYRLLYTELQNVLGKNDRLHELPILSDQG</sequence>
<name>A0ABR2JWC8_9EUKA</name>